<dbReference type="RefSeq" id="WP_345208355.1">
    <property type="nucleotide sequence ID" value="NZ_BAABGM010000025.1"/>
</dbReference>
<evidence type="ECO:0000313" key="4">
    <source>
        <dbReference type="EMBL" id="GAA4412782.1"/>
    </source>
</evidence>
<feature type="region of interest" description="Disordered" evidence="1">
    <location>
        <begin position="33"/>
        <end position="88"/>
    </location>
</feature>
<gene>
    <name evidence="4" type="ORF">GCM10023168_34980</name>
</gene>
<keyword evidence="5" id="KW-1185">Reference proteome</keyword>
<protein>
    <recommendedName>
        <fullName evidence="3">DUF7282 domain-containing protein</fullName>
    </recommendedName>
</protein>
<organism evidence="4 5">
    <name type="scientific">Fodinibacter luteus</name>
    <dbReference type="NCBI Taxonomy" id="552064"/>
    <lineage>
        <taxon>Bacteria</taxon>
        <taxon>Bacillati</taxon>
        <taxon>Actinomycetota</taxon>
        <taxon>Actinomycetes</taxon>
        <taxon>Micrococcales</taxon>
        <taxon>Intrasporangiaceae</taxon>
        <taxon>Fodinibacter (ex Wang et al. 2009)</taxon>
    </lineage>
</organism>
<feature type="compositionally biased region" description="Basic and acidic residues" evidence="1">
    <location>
        <begin position="165"/>
        <end position="174"/>
    </location>
</feature>
<reference evidence="5" key="1">
    <citation type="journal article" date="2019" name="Int. J. Syst. Evol. Microbiol.">
        <title>The Global Catalogue of Microorganisms (GCM) 10K type strain sequencing project: providing services to taxonomists for standard genome sequencing and annotation.</title>
        <authorList>
            <consortium name="The Broad Institute Genomics Platform"/>
            <consortium name="The Broad Institute Genome Sequencing Center for Infectious Disease"/>
            <person name="Wu L."/>
            <person name="Ma J."/>
        </authorList>
    </citation>
    <scope>NUCLEOTIDE SEQUENCE [LARGE SCALE GENOMIC DNA]</scope>
    <source>
        <strain evidence="5">JCM 17809</strain>
    </source>
</reference>
<proteinExistence type="predicted"/>
<evidence type="ECO:0000256" key="2">
    <source>
        <dbReference type="SAM" id="SignalP"/>
    </source>
</evidence>
<evidence type="ECO:0000313" key="5">
    <source>
        <dbReference type="Proteomes" id="UP001500945"/>
    </source>
</evidence>
<dbReference type="InterPro" id="IPR055706">
    <property type="entry name" value="Slg1/2_DUF7282"/>
</dbReference>
<dbReference type="EMBL" id="BAABGM010000025">
    <property type="protein sequence ID" value="GAA4412782.1"/>
    <property type="molecule type" value="Genomic_DNA"/>
</dbReference>
<feature type="compositionally biased region" description="Acidic residues" evidence="1">
    <location>
        <begin position="180"/>
        <end position="198"/>
    </location>
</feature>
<name>A0ABP8KQC8_9MICO</name>
<feature type="compositionally biased region" description="Low complexity" evidence="1">
    <location>
        <begin position="48"/>
        <end position="86"/>
    </location>
</feature>
<evidence type="ECO:0000259" key="3">
    <source>
        <dbReference type="Pfam" id="PF23951"/>
    </source>
</evidence>
<dbReference type="PROSITE" id="PS51257">
    <property type="entry name" value="PROKAR_LIPOPROTEIN"/>
    <property type="match status" value="1"/>
</dbReference>
<feature type="chain" id="PRO_5045392846" description="DUF7282 domain-containing protein" evidence="2">
    <location>
        <begin position="29"/>
        <end position="198"/>
    </location>
</feature>
<keyword evidence="2" id="KW-0732">Signal</keyword>
<evidence type="ECO:0000256" key="1">
    <source>
        <dbReference type="SAM" id="MobiDB-lite"/>
    </source>
</evidence>
<feature type="signal peptide" evidence="2">
    <location>
        <begin position="1"/>
        <end position="28"/>
    </location>
</feature>
<feature type="domain" description="DUF7282" evidence="3">
    <location>
        <begin position="93"/>
        <end position="185"/>
    </location>
</feature>
<sequence>MTRTTHRATPTPALRLAALALVGPAALGLTGCGSEPGPESVGAPITLSSTPVGPGSSTTEPTAKPTASPSTAASTAAPGGAAPVPTLVRDDRADVDAEDQGGDGRSVRVSEVRLSVGTGHVVVVDPRTRQVLGSATVSSGTTRGVTVPLADPVTRSGELVVLLHTDDGDGRFDPATDGPVVDDDDLEPVDEDFDYRLR</sequence>
<dbReference type="Pfam" id="PF23951">
    <property type="entry name" value="DUF7282"/>
    <property type="match status" value="1"/>
</dbReference>
<feature type="region of interest" description="Disordered" evidence="1">
    <location>
        <begin position="165"/>
        <end position="198"/>
    </location>
</feature>
<dbReference type="Proteomes" id="UP001500945">
    <property type="component" value="Unassembled WGS sequence"/>
</dbReference>
<accession>A0ABP8KQC8</accession>
<comment type="caution">
    <text evidence="4">The sequence shown here is derived from an EMBL/GenBank/DDBJ whole genome shotgun (WGS) entry which is preliminary data.</text>
</comment>